<dbReference type="Proteomes" id="UP000193922">
    <property type="component" value="Unassembled WGS sequence"/>
</dbReference>
<dbReference type="RefSeq" id="XP_040740421.1">
    <property type="nucleotide sequence ID" value="XM_040890626.1"/>
</dbReference>
<organism evidence="1 3">
    <name type="scientific">Linderina pennispora</name>
    <dbReference type="NCBI Taxonomy" id="61395"/>
    <lineage>
        <taxon>Eukaryota</taxon>
        <taxon>Fungi</taxon>
        <taxon>Fungi incertae sedis</taxon>
        <taxon>Zoopagomycota</taxon>
        <taxon>Kickxellomycotina</taxon>
        <taxon>Kickxellomycetes</taxon>
        <taxon>Kickxellales</taxon>
        <taxon>Kickxellaceae</taxon>
        <taxon>Linderina</taxon>
    </lineage>
</organism>
<comment type="caution">
    <text evidence="1">The sequence shown here is derived from an EMBL/GenBank/DDBJ whole genome shotgun (WGS) entry which is preliminary data.</text>
</comment>
<dbReference type="GeneID" id="63807274"/>
<evidence type="ECO:0000313" key="2">
    <source>
        <dbReference type="EMBL" id="ORX66433.1"/>
    </source>
</evidence>
<evidence type="ECO:0000313" key="1">
    <source>
        <dbReference type="EMBL" id="ORX64647.1"/>
    </source>
</evidence>
<accession>A0A1Y1VTN0</accession>
<dbReference type="AlphaFoldDB" id="A0A1Y1VTN0"/>
<dbReference type="OrthoDB" id="5527556at2759"/>
<sequence>MPPHATPDQLLYKLISDRLRSTHNAREKALLYLAALAHDSLERQRPELELRLKELARLQAETHTQIKLQTKIREKYLHGDIDLTANDERMLVMSRRHLAEDETRILDVQQKLASLQEAFRDAVKLWATTSY</sequence>
<gene>
    <name evidence="2" type="ORF">DL89DRAFT_295327</name>
    <name evidence="1" type="ORF">DL89DRAFT_297108</name>
</gene>
<reference evidence="1 3" key="1">
    <citation type="submission" date="2016-07" db="EMBL/GenBank/DDBJ databases">
        <title>Pervasive Adenine N6-methylation of Active Genes in Fungi.</title>
        <authorList>
            <consortium name="DOE Joint Genome Institute"/>
            <person name="Mondo S.J."/>
            <person name="Dannebaum R.O."/>
            <person name="Kuo R.C."/>
            <person name="Labutti K."/>
            <person name="Haridas S."/>
            <person name="Kuo A."/>
            <person name="Salamov A."/>
            <person name="Ahrendt S.R."/>
            <person name="Lipzen A."/>
            <person name="Sullivan W."/>
            <person name="Andreopoulos W.B."/>
            <person name="Clum A."/>
            <person name="Lindquist E."/>
            <person name="Daum C."/>
            <person name="Ramamoorthy G.K."/>
            <person name="Gryganskyi A."/>
            <person name="Culley D."/>
            <person name="Magnuson J.K."/>
            <person name="James T.Y."/>
            <person name="O'Malley M.A."/>
            <person name="Stajich J.E."/>
            <person name="Spatafora J.W."/>
            <person name="Visel A."/>
            <person name="Grigoriev I.V."/>
        </authorList>
    </citation>
    <scope>NUCLEOTIDE SEQUENCE [LARGE SCALE GENOMIC DNA]</scope>
    <source>
        <strain evidence="1 3">ATCC 12442</strain>
    </source>
</reference>
<dbReference type="EMBL" id="MCFD01000076">
    <property type="protein sequence ID" value="ORX64647.1"/>
    <property type="molecule type" value="Genomic_DNA"/>
</dbReference>
<dbReference type="EMBL" id="MCFD01000015">
    <property type="protein sequence ID" value="ORX66433.1"/>
    <property type="molecule type" value="Genomic_DNA"/>
</dbReference>
<proteinExistence type="predicted"/>
<evidence type="ECO:0000313" key="3">
    <source>
        <dbReference type="Proteomes" id="UP000193922"/>
    </source>
</evidence>
<name>A0A1Y1VTN0_9FUNG</name>
<protein>
    <submittedName>
        <fullName evidence="1">Uncharacterized protein</fullName>
    </submittedName>
</protein>
<keyword evidence="3" id="KW-1185">Reference proteome</keyword>